<accession>X1U2L9</accession>
<reference evidence="1" key="1">
    <citation type="journal article" date="2014" name="Front. Microbiol.">
        <title>High frequency of phylogenetically diverse reductive dehalogenase-homologous genes in deep subseafloor sedimentary metagenomes.</title>
        <authorList>
            <person name="Kawai M."/>
            <person name="Futagami T."/>
            <person name="Toyoda A."/>
            <person name="Takaki Y."/>
            <person name="Nishi S."/>
            <person name="Hori S."/>
            <person name="Arai W."/>
            <person name="Tsubouchi T."/>
            <person name="Morono Y."/>
            <person name="Uchiyama I."/>
            <person name="Ito T."/>
            <person name="Fujiyama A."/>
            <person name="Inagaki F."/>
            <person name="Takami H."/>
        </authorList>
    </citation>
    <scope>NUCLEOTIDE SEQUENCE</scope>
    <source>
        <strain evidence="1">Expedition CK06-06</strain>
    </source>
</reference>
<protein>
    <submittedName>
        <fullName evidence="1">Uncharacterized protein</fullName>
    </submittedName>
</protein>
<evidence type="ECO:0000313" key="1">
    <source>
        <dbReference type="EMBL" id="GAJ11774.1"/>
    </source>
</evidence>
<name>X1U2L9_9ZZZZ</name>
<dbReference type="AlphaFoldDB" id="X1U2L9"/>
<sequence length="42" mass="4896">MKVGKLTVVWGPWFQTYSIFDKVRKLPFIPIILPFVVAFPES</sequence>
<organism evidence="1">
    <name type="scientific">marine sediment metagenome</name>
    <dbReference type="NCBI Taxonomy" id="412755"/>
    <lineage>
        <taxon>unclassified sequences</taxon>
        <taxon>metagenomes</taxon>
        <taxon>ecological metagenomes</taxon>
    </lineage>
</organism>
<gene>
    <name evidence="1" type="ORF">S12H4_45765</name>
</gene>
<proteinExistence type="predicted"/>
<comment type="caution">
    <text evidence="1">The sequence shown here is derived from an EMBL/GenBank/DDBJ whole genome shotgun (WGS) entry which is preliminary data.</text>
</comment>
<dbReference type="EMBL" id="BARW01028332">
    <property type="protein sequence ID" value="GAJ11774.1"/>
    <property type="molecule type" value="Genomic_DNA"/>
</dbReference>